<reference evidence="2" key="1">
    <citation type="submission" date="2020-11" db="EMBL/GenBank/DDBJ databases">
        <authorList>
            <person name="Tran Van P."/>
        </authorList>
    </citation>
    <scope>NUCLEOTIDE SEQUENCE</scope>
</reference>
<keyword evidence="1" id="KW-0175">Coiled coil</keyword>
<evidence type="ECO:0000313" key="2">
    <source>
        <dbReference type="EMBL" id="CAD7253590.1"/>
    </source>
</evidence>
<keyword evidence="3" id="KW-1185">Reference proteome</keyword>
<dbReference type="AlphaFoldDB" id="A0A7R9AGG6"/>
<sequence>MGISSYCSDHFHALEQQRLSLEESIKQLRAMHGRDALQAMEEERKRMEELLHELKTTMDRLQGSNEVQHDTKLLEESLNPPSGLQVNAQHIDQIYAILFS</sequence>
<dbReference type="EMBL" id="LR905675">
    <property type="protein sequence ID" value="CAD7253590.1"/>
    <property type="molecule type" value="Genomic_DNA"/>
</dbReference>
<protein>
    <submittedName>
        <fullName evidence="2">Uncharacterized protein</fullName>
    </submittedName>
</protein>
<accession>A0A7R9AGG6</accession>
<feature type="coiled-coil region" evidence="1">
    <location>
        <begin position="11"/>
        <end position="64"/>
    </location>
</feature>
<name>A0A7R9AGG6_9CRUS</name>
<proteinExistence type="predicted"/>
<evidence type="ECO:0000313" key="3">
    <source>
        <dbReference type="Proteomes" id="UP000677054"/>
    </source>
</evidence>
<dbReference type="Proteomes" id="UP000677054">
    <property type="component" value="Unassembled WGS sequence"/>
</dbReference>
<gene>
    <name evidence="2" type="ORF">DSTB1V02_LOCUS13338</name>
</gene>
<evidence type="ECO:0000256" key="1">
    <source>
        <dbReference type="SAM" id="Coils"/>
    </source>
</evidence>
<dbReference type="EMBL" id="CAJPEV010006158">
    <property type="protein sequence ID" value="CAG0903896.1"/>
    <property type="molecule type" value="Genomic_DNA"/>
</dbReference>
<organism evidence="2">
    <name type="scientific">Darwinula stevensoni</name>
    <dbReference type="NCBI Taxonomy" id="69355"/>
    <lineage>
        <taxon>Eukaryota</taxon>
        <taxon>Metazoa</taxon>
        <taxon>Ecdysozoa</taxon>
        <taxon>Arthropoda</taxon>
        <taxon>Crustacea</taxon>
        <taxon>Oligostraca</taxon>
        <taxon>Ostracoda</taxon>
        <taxon>Podocopa</taxon>
        <taxon>Podocopida</taxon>
        <taxon>Darwinulocopina</taxon>
        <taxon>Darwinuloidea</taxon>
        <taxon>Darwinulidae</taxon>
        <taxon>Darwinula</taxon>
    </lineage>
</organism>